<dbReference type="Gramene" id="OB05G35790.1">
    <property type="protein sequence ID" value="OB05G35790.1"/>
    <property type="gene ID" value="OB05G35790"/>
</dbReference>
<dbReference type="FunFam" id="1.10.10.10:FF:000493">
    <property type="entry name" value="HMG-Y-related protein A"/>
    <property type="match status" value="1"/>
</dbReference>
<dbReference type="Proteomes" id="UP000006038">
    <property type="component" value="Chromosome 5"/>
</dbReference>
<proteinExistence type="predicted"/>
<dbReference type="AlphaFoldDB" id="J3MAF5"/>
<feature type="domain" description="H15" evidence="6">
    <location>
        <begin position="18"/>
        <end position="87"/>
    </location>
</feature>
<keyword evidence="3" id="KW-0238">DNA-binding</keyword>
<feature type="compositionally biased region" description="Basic residues" evidence="5">
    <location>
        <begin position="182"/>
        <end position="192"/>
    </location>
</feature>
<dbReference type="InterPro" id="IPR017956">
    <property type="entry name" value="AT_hook_DNA-bd_motif"/>
</dbReference>
<reference evidence="7" key="1">
    <citation type="journal article" date="2013" name="Nat. Commun.">
        <title>Whole-genome sequencing of Oryza brachyantha reveals mechanisms underlying Oryza genome evolution.</title>
        <authorList>
            <person name="Chen J."/>
            <person name="Huang Q."/>
            <person name="Gao D."/>
            <person name="Wang J."/>
            <person name="Lang Y."/>
            <person name="Liu T."/>
            <person name="Li B."/>
            <person name="Bai Z."/>
            <person name="Luis Goicoechea J."/>
            <person name="Liang C."/>
            <person name="Chen C."/>
            <person name="Zhang W."/>
            <person name="Sun S."/>
            <person name="Liao Y."/>
            <person name="Zhang X."/>
            <person name="Yang L."/>
            <person name="Song C."/>
            <person name="Wang M."/>
            <person name="Shi J."/>
            <person name="Liu G."/>
            <person name="Liu J."/>
            <person name="Zhou H."/>
            <person name="Zhou W."/>
            <person name="Yu Q."/>
            <person name="An N."/>
            <person name="Chen Y."/>
            <person name="Cai Q."/>
            <person name="Wang B."/>
            <person name="Liu B."/>
            <person name="Min J."/>
            <person name="Huang Y."/>
            <person name="Wu H."/>
            <person name="Li Z."/>
            <person name="Zhang Y."/>
            <person name="Yin Y."/>
            <person name="Song W."/>
            <person name="Jiang J."/>
            <person name="Jackson S.A."/>
            <person name="Wing R.A."/>
            <person name="Wang J."/>
            <person name="Chen M."/>
        </authorList>
    </citation>
    <scope>NUCLEOTIDE SEQUENCE [LARGE SCALE GENOMIC DNA]</scope>
    <source>
        <strain evidence="7">cv. IRGC 101232</strain>
    </source>
</reference>
<feature type="compositionally biased region" description="Polar residues" evidence="5">
    <location>
        <begin position="289"/>
        <end position="301"/>
    </location>
</feature>
<dbReference type="OrthoDB" id="1915931at2759"/>
<feature type="compositionally biased region" description="Low complexity" evidence="5">
    <location>
        <begin position="112"/>
        <end position="121"/>
    </location>
</feature>
<dbReference type="eggNOG" id="ENOG502S0IU">
    <property type="taxonomic scope" value="Eukaryota"/>
</dbReference>
<feature type="compositionally biased region" description="Low complexity" evidence="5">
    <location>
        <begin position="1"/>
        <end position="16"/>
    </location>
</feature>
<dbReference type="InterPro" id="IPR036390">
    <property type="entry name" value="WH_DNA-bd_sf"/>
</dbReference>
<dbReference type="SMART" id="SM00526">
    <property type="entry name" value="H15"/>
    <property type="match status" value="1"/>
</dbReference>
<name>J3MAF5_ORYBR</name>
<dbReference type="HOGENOM" id="CLU_515264_0_0_1"/>
<dbReference type="OMA" id="CVNAEVD"/>
<dbReference type="GO" id="GO:0006334">
    <property type="term" value="P:nucleosome assembly"/>
    <property type="evidence" value="ECO:0007669"/>
    <property type="project" value="InterPro"/>
</dbReference>
<dbReference type="PANTHER" id="PTHR11467">
    <property type="entry name" value="HISTONE H1"/>
    <property type="match status" value="1"/>
</dbReference>
<dbReference type="GO" id="GO:0000786">
    <property type="term" value="C:nucleosome"/>
    <property type="evidence" value="ECO:0007669"/>
    <property type="project" value="InterPro"/>
</dbReference>
<protein>
    <recommendedName>
        <fullName evidence="6">H15 domain-containing protein</fullName>
    </recommendedName>
</protein>
<dbReference type="InterPro" id="IPR005818">
    <property type="entry name" value="Histone_H1/H5_H15"/>
</dbReference>
<dbReference type="GO" id="GO:0003690">
    <property type="term" value="F:double-stranded DNA binding"/>
    <property type="evidence" value="ECO:0007669"/>
    <property type="project" value="TreeGrafter"/>
</dbReference>
<dbReference type="Pfam" id="PF00538">
    <property type="entry name" value="Linker_histone"/>
    <property type="match status" value="1"/>
</dbReference>
<dbReference type="Gene3D" id="1.10.10.10">
    <property type="entry name" value="Winged helix-like DNA-binding domain superfamily/Winged helix DNA-binding domain"/>
    <property type="match status" value="1"/>
</dbReference>
<evidence type="ECO:0000259" key="6">
    <source>
        <dbReference type="PROSITE" id="PS51504"/>
    </source>
</evidence>
<feature type="region of interest" description="Disordered" evidence="5">
    <location>
        <begin position="87"/>
        <end position="267"/>
    </location>
</feature>
<dbReference type="SMART" id="SM00384">
    <property type="entry name" value="AT_hook"/>
    <property type="match status" value="13"/>
</dbReference>
<dbReference type="PRINTS" id="PR00929">
    <property type="entry name" value="ATHOOK"/>
</dbReference>
<dbReference type="GO" id="GO:0005730">
    <property type="term" value="C:nucleolus"/>
    <property type="evidence" value="ECO:0007669"/>
    <property type="project" value="TreeGrafter"/>
</dbReference>
<evidence type="ECO:0000313" key="8">
    <source>
        <dbReference type="Proteomes" id="UP000006038"/>
    </source>
</evidence>
<comment type="subcellular location">
    <subcellularLocation>
        <location evidence="2">Chromosome</location>
    </subcellularLocation>
    <subcellularLocation>
        <location evidence="1">Nucleus</location>
    </subcellularLocation>
</comment>
<evidence type="ECO:0000256" key="2">
    <source>
        <dbReference type="ARBA" id="ARBA00004286"/>
    </source>
</evidence>
<accession>J3MAF5</accession>
<dbReference type="GeneID" id="102708444"/>
<organism evidence="7">
    <name type="scientific">Oryza brachyantha</name>
    <name type="common">malo sina</name>
    <dbReference type="NCBI Taxonomy" id="4533"/>
    <lineage>
        <taxon>Eukaryota</taxon>
        <taxon>Viridiplantae</taxon>
        <taxon>Streptophyta</taxon>
        <taxon>Embryophyta</taxon>
        <taxon>Tracheophyta</taxon>
        <taxon>Spermatophyta</taxon>
        <taxon>Magnoliopsida</taxon>
        <taxon>Liliopsida</taxon>
        <taxon>Poales</taxon>
        <taxon>Poaceae</taxon>
        <taxon>BOP clade</taxon>
        <taxon>Oryzoideae</taxon>
        <taxon>Oryzeae</taxon>
        <taxon>Oryzinae</taxon>
        <taxon>Oryza</taxon>
    </lineage>
</organism>
<feature type="compositionally biased region" description="Basic residues" evidence="5">
    <location>
        <begin position="338"/>
        <end position="352"/>
    </location>
</feature>
<dbReference type="PANTHER" id="PTHR11467:SF166">
    <property type="entry name" value="OS05G0597200 PROTEIN"/>
    <property type="match status" value="1"/>
</dbReference>
<keyword evidence="8" id="KW-1185">Reference proteome</keyword>
<reference evidence="7" key="2">
    <citation type="submission" date="2013-04" db="UniProtKB">
        <authorList>
            <consortium name="EnsemblPlants"/>
        </authorList>
    </citation>
    <scope>IDENTIFICATION</scope>
</reference>
<evidence type="ECO:0000256" key="3">
    <source>
        <dbReference type="ARBA" id="ARBA00023125"/>
    </source>
</evidence>
<keyword evidence="4" id="KW-0539">Nucleus</keyword>
<feature type="region of interest" description="Disordered" evidence="5">
    <location>
        <begin position="279"/>
        <end position="454"/>
    </location>
</feature>
<evidence type="ECO:0000256" key="4">
    <source>
        <dbReference type="ARBA" id="ARBA00023242"/>
    </source>
</evidence>
<feature type="region of interest" description="Disordered" evidence="5">
    <location>
        <begin position="1"/>
        <end position="20"/>
    </location>
</feature>
<feature type="region of interest" description="Disordered" evidence="5">
    <location>
        <begin position="467"/>
        <end position="503"/>
    </location>
</feature>
<feature type="compositionally biased region" description="Low complexity" evidence="5">
    <location>
        <begin position="383"/>
        <end position="394"/>
    </location>
</feature>
<dbReference type="GO" id="GO:0045910">
    <property type="term" value="P:negative regulation of DNA recombination"/>
    <property type="evidence" value="ECO:0007669"/>
    <property type="project" value="TreeGrafter"/>
</dbReference>
<evidence type="ECO:0000256" key="5">
    <source>
        <dbReference type="SAM" id="MobiDB-lite"/>
    </source>
</evidence>
<dbReference type="SUPFAM" id="SSF46785">
    <property type="entry name" value="Winged helix' DNA-binding domain"/>
    <property type="match status" value="1"/>
</dbReference>
<sequence>MVVAVASPSSSPGAAGRPHPTYKEMILQALAELQDPIRSSRRAIAKYISENFSGLPSRHDALLSVHLRRLRSQGLLLMSGHSYLLSTSASGSAPQQRRGRGRPPKKAPPAPAKRGPGRPRQNTSASALFPVPVLEAKPGRPRKKPLPVAFSAAEPLGVGAKRGPGRPRKSAASPVAPPPASRPKRGVGRPRKNATPMAPLVLKPGPGKPSGFKRGPGRPPKNAIPVVPTAVLGVKRGRGRPPKNVPILSTAPGAKLPTGKPQLGRPRKVVVTIAVKRGPGRPRKIAAVESSSDNAVVNTSVPAARRGRGRPPKAKLPAHGGIASSAVPSLIAQERKHGQTYKKRRMPGRPRKDKPLQSGIVLSGDDALTKRGPGRPRKKRPLEAAGVVAAEVEASPTEDGVEAGAVQNGGVVGKRGRGRPKREKPSSARPAETGDAKSMGIKRGRGRPRKDSSFQAVFAGIASEVSRNVTEARPEGDADLLSGKQSETAAVVSGESKETRPADAGVVVVSGEKTSIDPVEAGSVMSCVEAGVDRVDSNLGTANL</sequence>
<evidence type="ECO:0000313" key="7">
    <source>
        <dbReference type="EnsemblPlants" id="OB05G35790.1"/>
    </source>
</evidence>
<dbReference type="PROSITE" id="PS51504">
    <property type="entry name" value="H15"/>
    <property type="match status" value="1"/>
</dbReference>
<dbReference type="EnsemblPlants" id="OB05G35790.1">
    <property type="protein sequence ID" value="OB05G35790.1"/>
    <property type="gene ID" value="OB05G35790"/>
</dbReference>
<dbReference type="GO" id="GO:0031492">
    <property type="term" value="F:nucleosomal DNA binding"/>
    <property type="evidence" value="ECO:0007669"/>
    <property type="project" value="TreeGrafter"/>
</dbReference>
<dbReference type="KEGG" id="obr:102708444"/>
<evidence type="ECO:0000256" key="1">
    <source>
        <dbReference type="ARBA" id="ARBA00004123"/>
    </source>
</evidence>
<dbReference type="InterPro" id="IPR036388">
    <property type="entry name" value="WH-like_DNA-bd_sf"/>
</dbReference>
<dbReference type="GO" id="GO:0030261">
    <property type="term" value="P:chromosome condensation"/>
    <property type="evidence" value="ECO:0007669"/>
    <property type="project" value="TreeGrafter"/>
</dbReference>